<name>A0A1G2PY41_9BACT</name>
<reference evidence="2 3" key="1">
    <citation type="journal article" date="2016" name="Nat. Commun.">
        <title>Thousands of microbial genomes shed light on interconnected biogeochemical processes in an aquifer system.</title>
        <authorList>
            <person name="Anantharaman K."/>
            <person name="Brown C.T."/>
            <person name="Hug L.A."/>
            <person name="Sharon I."/>
            <person name="Castelle C.J."/>
            <person name="Probst A.J."/>
            <person name="Thomas B.C."/>
            <person name="Singh A."/>
            <person name="Wilkins M.J."/>
            <person name="Karaoz U."/>
            <person name="Brodie E.L."/>
            <person name="Williams K.H."/>
            <person name="Hubbard S.S."/>
            <person name="Banfield J.F."/>
        </authorList>
    </citation>
    <scope>NUCLEOTIDE SEQUENCE [LARGE SCALE GENOMIC DNA]</scope>
</reference>
<evidence type="ECO:0000313" key="2">
    <source>
        <dbReference type="EMBL" id="OHA53223.1"/>
    </source>
</evidence>
<organism evidence="2 3">
    <name type="scientific">Candidatus Terrybacteria bacterium RIFCSPLOWO2_01_FULL_58_14</name>
    <dbReference type="NCBI Taxonomy" id="1802369"/>
    <lineage>
        <taxon>Bacteria</taxon>
        <taxon>Candidatus Terryibacteriota</taxon>
    </lineage>
</organism>
<accession>A0A1G2PY41</accession>
<evidence type="ECO:0000256" key="1">
    <source>
        <dbReference type="SAM" id="Phobius"/>
    </source>
</evidence>
<dbReference type="EMBL" id="MHSZ01000019">
    <property type="protein sequence ID" value="OHA53223.1"/>
    <property type="molecule type" value="Genomic_DNA"/>
</dbReference>
<keyword evidence="1" id="KW-0472">Membrane</keyword>
<dbReference type="PROSITE" id="PS00409">
    <property type="entry name" value="PROKAR_NTER_METHYL"/>
    <property type="match status" value="1"/>
</dbReference>
<keyword evidence="1" id="KW-0812">Transmembrane</keyword>
<dbReference type="Pfam" id="PF07963">
    <property type="entry name" value="N_methyl"/>
    <property type="match status" value="1"/>
</dbReference>
<dbReference type="Proteomes" id="UP000177865">
    <property type="component" value="Unassembled WGS sequence"/>
</dbReference>
<dbReference type="SUPFAM" id="SSF54523">
    <property type="entry name" value="Pili subunits"/>
    <property type="match status" value="1"/>
</dbReference>
<sequence length="306" mass="32027">MSKSQVPKKSQIPNRKFSTGWALEFWHWTFRAQRGFTLIEVIISVAIIVLVGATLLFAFAQLERSTALNRSSDGALVFFRLARERTIAAEDNAQWGVNVAADQMRLFTGASFSGDAEDTFTLPNSVTAAASLVGGGPDVVFDRIDGATATSGTVTLTGPGGGQRILTIFASGDAVASSALPPPLGTRVTDTRHAHLALPFSLNGSTTMTLTFSNSPNPDTVQAINVPSQISGGQFLWGGSVDVNGSAQQLILASHAIGVSTTDLSVTRDRTQNDKALVIDVDGTIIVSYTATGTLNGGVGVTVSIQ</sequence>
<keyword evidence="1" id="KW-1133">Transmembrane helix</keyword>
<dbReference type="NCBIfam" id="TIGR02532">
    <property type="entry name" value="IV_pilin_GFxxxE"/>
    <property type="match status" value="1"/>
</dbReference>
<protein>
    <recommendedName>
        <fullName evidence="4">Prepilin-type N-terminal cleavage/methylation domain-containing protein</fullName>
    </recommendedName>
</protein>
<evidence type="ECO:0000313" key="3">
    <source>
        <dbReference type="Proteomes" id="UP000177865"/>
    </source>
</evidence>
<evidence type="ECO:0008006" key="4">
    <source>
        <dbReference type="Google" id="ProtNLM"/>
    </source>
</evidence>
<proteinExistence type="predicted"/>
<comment type="caution">
    <text evidence="2">The sequence shown here is derived from an EMBL/GenBank/DDBJ whole genome shotgun (WGS) entry which is preliminary data.</text>
</comment>
<feature type="transmembrane region" description="Helical" evidence="1">
    <location>
        <begin position="38"/>
        <end position="60"/>
    </location>
</feature>
<dbReference type="InterPro" id="IPR012902">
    <property type="entry name" value="N_methyl_site"/>
</dbReference>
<dbReference type="AlphaFoldDB" id="A0A1G2PY41"/>
<dbReference type="InterPro" id="IPR045584">
    <property type="entry name" value="Pilin-like"/>
</dbReference>
<gene>
    <name evidence="2" type="ORF">A2991_00820</name>
</gene>